<dbReference type="NCBIfam" id="TIGR00566">
    <property type="entry name" value="trpG_papA"/>
    <property type="match status" value="1"/>
</dbReference>
<dbReference type="Proteomes" id="UP000028401">
    <property type="component" value="Unassembled WGS sequence"/>
</dbReference>
<dbReference type="Pfam" id="PF00117">
    <property type="entry name" value="GATase"/>
    <property type="match status" value="1"/>
</dbReference>
<feature type="domain" description="Glutamine amidotransferase" evidence="2">
    <location>
        <begin position="4"/>
        <end position="192"/>
    </location>
</feature>
<organism evidence="3 4">
    <name type="scientific">Lactococcus cremoris subsp. cremoris GE214</name>
    <dbReference type="NCBI Taxonomy" id="1415168"/>
    <lineage>
        <taxon>Bacteria</taxon>
        <taxon>Bacillati</taxon>
        <taxon>Bacillota</taxon>
        <taxon>Bacilli</taxon>
        <taxon>Lactobacillales</taxon>
        <taxon>Streptococcaceae</taxon>
        <taxon>Lactococcus</taxon>
        <taxon>Lactococcus cremoris subsp. cremoris</taxon>
    </lineage>
</organism>
<accession>A0A084ABS3</accession>
<dbReference type="PANTHER" id="PTHR43418:SF4">
    <property type="entry name" value="MULTIFUNCTIONAL TRYPTOPHAN BIOSYNTHESIS PROTEIN"/>
    <property type="match status" value="1"/>
</dbReference>
<name>A0A084ABS3_LACLC</name>
<evidence type="ECO:0000313" key="3">
    <source>
        <dbReference type="EMBL" id="KEY62752.1"/>
    </source>
</evidence>
<keyword evidence="1" id="KW-0315">Glutamine amidotransferase</keyword>
<dbReference type="AlphaFoldDB" id="A0A084ABS3"/>
<dbReference type="PRINTS" id="PR00096">
    <property type="entry name" value="GATASE"/>
</dbReference>
<dbReference type="FunFam" id="3.40.50.880:FF:000003">
    <property type="entry name" value="Anthranilate synthase component II"/>
    <property type="match status" value="1"/>
</dbReference>
<dbReference type="GO" id="GO:0004049">
    <property type="term" value="F:anthranilate synthase activity"/>
    <property type="evidence" value="ECO:0007669"/>
    <property type="project" value="TreeGrafter"/>
</dbReference>
<comment type="caution">
    <text evidence="3">The sequence shown here is derived from an EMBL/GenBank/DDBJ whole genome shotgun (WGS) entry which is preliminary data.</text>
</comment>
<dbReference type="PRINTS" id="PR00097">
    <property type="entry name" value="ANTSNTHASEII"/>
</dbReference>
<reference evidence="3 4" key="1">
    <citation type="submission" date="2014-06" db="EMBL/GenBank/DDBJ databases">
        <title>Draft genome sequence of the putrescine producing strain Lactococcus lactis subsp cremoris GE214.</title>
        <authorList>
            <person name="Ladero V."/>
            <person name="Linares D.M."/>
            <person name="del Rio B."/>
            <person name="Mayo B."/>
            <person name="Martin M.C."/>
            <person name="Fernandez M."/>
            <person name="Alvarez M.A."/>
        </authorList>
    </citation>
    <scope>NUCLEOTIDE SEQUENCE [LARGE SCALE GENOMIC DNA]</scope>
    <source>
        <strain evidence="3 4">GE214</strain>
    </source>
</reference>
<evidence type="ECO:0000256" key="1">
    <source>
        <dbReference type="ARBA" id="ARBA00022962"/>
    </source>
</evidence>
<dbReference type="GO" id="GO:0005829">
    <property type="term" value="C:cytosol"/>
    <property type="evidence" value="ECO:0007669"/>
    <property type="project" value="TreeGrafter"/>
</dbReference>
<dbReference type="CDD" id="cd01743">
    <property type="entry name" value="GATase1_Anthranilate_Synthase"/>
    <property type="match status" value="1"/>
</dbReference>
<dbReference type="InterPro" id="IPR050472">
    <property type="entry name" value="Anth_synth/Amidotransfase"/>
</dbReference>
<dbReference type="PANTHER" id="PTHR43418">
    <property type="entry name" value="MULTIFUNCTIONAL TRYPTOPHAN BIOSYNTHESIS PROTEIN-RELATED"/>
    <property type="match status" value="1"/>
</dbReference>
<evidence type="ECO:0000259" key="2">
    <source>
        <dbReference type="Pfam" id="PF00117"/>
    </source>
</evidence>
<dbReference type="InterPro" id="IPR017926">
    <property type="entry name" value="GATASE"/>
</dbReference>
<dbReference type="PRINTS" id="PR00099">
    <property type="entry name" value="CPSGATASE"/>
</dbReference>
<dbReference type="EMBL" id="AZSI01000023">
    <property type="protein sequence ID" value="KEY62752.1"/>
    <property type="molecule type" value="Genomic_DNA"/>
</dbReference>
<dbReference type="Gene3D" id="3.40.50.880">
    <property type="match status" value="1"/>
</dbReference>
<dbReference type="SUPFAM" id="SSF52317">
    <property type="entry name" value="Class I glutamine amidotransferase-like"/>
    <property type="match status" value="1"/>
</dbReference>
<dbReference type="RefSeq" id="WP_011835055.1">
    <property type="nucleotide sequence ID" value="NZ_AZSI01000023.1"/>
</dbReference>
<protein>
    <submittedName>
        <fullName evidence="3">p-aminobenzoate synthetase, component II</fullName>
    </submittedName>
</protein>
<dbReference type="InterPro" id="IPR029062">
    <property type="entry name" value="Class_I_gatase-like"/>
</dbReference>
<dbReference type="PATRIC" id="fig|1415168.3.peg.1128"/>
<proteinExistence type="predicted"/>
<sequence length="193" mass="21656">MRLLLIDNYDSFTYLLVQYFEELACDLTVVTESENLSQVIRTSPDLICQIYDAIIISPGPKTPKEALFSHEVVQIYAGKLPLLGICLGQQVIAECFGGQVIRGEKPMHGKISQITHSGQGIFAGLSQNLRVARYHSLVVSQLPEDFIVDALSEDGVIQAFHHQKLNLWALQFHPESLITEHGHEMLKNFLKQV</sequence>
<evidence type="ECO:0000313" key="4">
    <source>
        <dbReference type="Proteomes" id="UP000028401"/>
    </source>
</evidence>
<dbReference type="GO" id="GO:0000162">
    <property type="term" value="P:L-tryptophan biosynthetic process"/>
    <property type="evidence" value="ECO:0007669"/>
    <property type="project" value="TreeGrafter"/>
</dbReference>
<dbReference type="SMR" id="A0A084ABS3"/>
<dbReference type="PROSITE" id="PS51273">
    <property type="entry name" value="GATASE_TYPE_1"/>
    <property type="match status" value="1"/>
</dbReference>
<gene>
    <name evidence="3" type="ORF">U725_01062</name>
</gene>
<dbReference type="InterPro" id="IPR006221">
    <property type="entry name" value="TrpG/PapA_dom"/>
</dbReference>